<reference evidence="3" key="1">
    <citation type="journal article" date="2009" name="PLoS ONE">
        <title>Methylobacterium genome sequences: a reference blueprint to investigate microbial metabolism of C1 compounds from natural and industrial sources.</title>
        <authorList>
            <person name="Vuilleumier S."/>
            <person name="Chistoserdova L."/>
            <person name="Lee M.-C."/>
            <person name="Bringel F."/>
            <person name="Lajus A."/>
            <person name="Zhou Y."/>
            <person name="Gourion B."/>
            <person name="Barbe V."/>
            <person name="Chang J."/>
            <person name="Cruveiller S."/>
            <person name="Dossat C."/>
            <person name="Gillett W."/>
            <person name="Gruffaz C."/>
            <person name="Haugen E."/>
            <person name="Hourcade E."/>
            <person name="Levy R."/>
            <person name="Mangenot S."/>
            <person name="Muller E."/>
            <person name="Nadalig T."/>
            <person name="Pagni M."/>
            <person name="Penny C."/>
            <person name="Peyraud R."/>
            <person name="Robinson D.G."/>
            <person name="Roche D."/>
            <person name="Rouy Z."/>
            <person name="Saenampechek C."/>
            <person name="Salvignol G."/>
            <person name="Vallenet D."/>
            <person name="Wu Z."/>
            <person name="Marx C.J."/>
            <person name="Vorholt J.A."/>
            <person name="Olson M.V."/>
            <person name="Kaul R."/>
            <person name="Weissenbach J."/>
            <person name="Medigue C."/>
            <person name="Lidstrom M.E."/>
        </authorList>
    </citation>
    <scope>NUCLEOTIDE SEQUENCE [LARGE SCALE GENOMIC DNA]</scope>
    <source>
        <strain evidence="3">DSM 6343 / CIP 106787 / DM4</strain>
    </source>
</reference>
<accession>C7CFS3</accession>
<gene>
    <name evidence="2" type="ORF">METD_I1391</name>
</gene>
<protein>
    <submittedName>
        <fullName evidence="2">Uncharacterized protein</fullName>
    </submittedName>
</protein>
<dbReference type="AlphaFoldDB" id="C7CFS3"/>
<dbReference type="EMBL" id="FP103042">
    <property type="protein sequence ID" value="CAX22999.1"/>
    <property type="molecule type" value="Genomic_DNA"/>
</dbReference>
<organism evidence="2 3">
    <name type="scientific">Methylorubrum extorquens (strain DSM 6343 / CIP 106787 / DM4)</name>
    <name type="common">Methylobacterium extorquens</name>
    <dbReference type="NCBI Taxonomy" id="661410"/>
    <lineage>
        <taxon>Bacteria</taxon>
        <taxon>Pseudomonadati</taxon>
        <taxon>Pseudomonadota</taxon>
        <taxon>Alphaproteobacteria</taxon>
        <taxon>Hyphomicrobiales</taxon>
        <taxon>Methylobacteriaceae</taxon>
        <taxon>Methylorubrum</taxon>
    </lineage>
</organism>
<sequence>MAMTPVPVNNVAVPVAMVMPEMTVPVTVPMTEVAVPVTEGAVAMGGRRCRTEDTETSQENEREELASTEHDDLL</sequence>
<evidence type="ECO:0000313" key="2">
    <source>
        <dbReference type="EMBL" id="CAX22999.1"/>
    </source>
</evidence>
<dbReference type="HOGENOM" id="CLU_2683610_0_0_5"/>
<dbReference type="Proteomes" id="UP000008070">
    <property type="component" value="Chromosome"/>
</dbReference>
<name>C7CFS3_METED</name>
<feature type="compositionally biased region" description="Basic and acidic residues" evidence="1">
    <location>
        <begin position="49"/>
        <end position="74"/>
    </location>
</feature>
<feature type="region of interest" description="Disordered" evidence="1">
    <location>
        <begin position="45"/>
        <end position="74"/>
    </location>
</feature>
<evidence type="ECO:0000256" key="1">
    <source>
        <dbReference type="SAM" id="MobiDB-lite"/>
    </source>
</evidence>
<proteinExistence type="predicted"/>
<evidence type="ECO:0000313" key="3">
    <source>
        <dbReference type="Proteomes" id="UP000008070"/>
    </source>
</evidence>
<dbReference type="KEGG" id="mdi:METDI1391"/>